<feature type="domain" description="Beta-lactamase-related" evidence="4">
    <location>
        <begin position="66"/>
        <end position="377"/>
    </location>
</feature>
<evidence type="ECO:0000256" key="3">
    <source>
        <dbReference type="SAM" id="SignalP"/>
    </source>
</evidence>
<proteinExistence type="predicted"/>
<keyword evidence="6" id="KW-1185">Reference proteome</keyword>
<dbReference type="PANTHER" id="PTHR46825">
    <property type="entry name" value="D-ALANYL-D-ALANINE-CARBOXYPEPTIDASE/ENDOPEPTIDASE AMPH"/>
    <property type="match status" value="1"/>
</dbReference>
<feature type="transmembrane region" description="Helical" evidence="2">
    <location>
        <begin position="592"/>
        <end position="617"/>
    </location>
</feature>
<evidence type="ECO:0000259" key="4">
    <source>
        <dbReference type="Pfam" id="PF00144"/>
    </source>
</evidence>
<dbReference type="InterPro" id="IPR001466">
    <property type="entry name" value="Beta-lactam-related"/>
</dbReference>
<keyword evidence="3" id="KW-0732">Signal</keyword>
<dbReference type="EMBL" id="JAHWZX010000019">
    <property type="protein sequence ID" value="MBW4332154.1"/>
    <property type="molecule type" value="Genomic_DNA"/>
</dbReference>
<feature type="transmembrane region" description="Helical" evidence="2">
    <location>
        <begin position="512"/>
        <end position="537"/>
    </location>
</feature>
<evidence type="ECO:0000256" key="1">
    <source>
        <dbReference type="SAM" id="MobiDB-lite"/>
    </source>
</evidence>
<feature type="transmembrane region" description="Helical" evidence="2">
    <location>
        <begin position="557"/>
        <end position="586"/>
    </location>
</feature>
<accession>A0ABS6XPK8</accession>
<comment type="caution">
    <text evidence="5">The sequence shown here is derived from an EMBL/GenBank/DDBJ whole genome shotgun (WGS) entry which is preliminary data.</text>
</comment>
<reference evidence="5 6" key="1">
    <citation type="submission" date="2021-07" db="EMBL/GenBank/DDBJ databases">
        <title>Stakelama flava sp. nov., a novel endophytic bacterium isolated from branch of Kandelia candel.</title>
        <authorList>
            <person name="Tuo L."/>
        </authorList>
    </citation>
    <scope>NUCLEOTIDE SEQUENCE [LARGE SCALE GENOMIC DNA]</scope>
    <source>
        <strain evidence="5 6">CBK3Z-3</strain>
    </source>
</reference>
<feature type="signal peptide" evidence="3">
    <location>
        <begin position="1"/>
        <end position="23"/>
    </location>
</feature>
<evidence type="ECO:0000256" key="2">
    <source>
        <dbReference type="SAM" id="Phobius"/>
    </source>
</evidence>
<evidence type="ECO:0000313" key="5">
    <source>
        <dbReference type="EMBL" id="MBW4332154.1"/>
    </source>
</evidence>
<name>A0ABS6XPK8_9SPHN</name>
<protein>
    <submittedName>
        <fullName evidence="5">Beta-lactamase family protein</fullName>
    </submittedName>
</protein>
<feature type="chain" id="PRO_5046504319" evidence="3">
    <location>
        <begin position="24"/>
        <end position="657"/>
    </location>
</feature>
<keyword evidence="2" id="KW-1133">Transmembrane helix</keyword>
<dbReference type="InterPro" id="IPR050491">
    <property type="entry name" value="AmpC-like"/>
</dbReference>
<feature type="region of interest" description="Disordered" evidence="1">
    <location>
        <begin position="27"/>
        <end position="46"/>
    </location>
</feature>
<keyword evidence="2" id="KW-0812">Transmembrane</keyword>
<sequence length="657" mass="71979">MTCFRRALLALTALLCITAPVAAGTPQPAAQSATTPVAEAPPSGAAGHELTAQDVNTWLDGLMPYGLQNGDIAGAVVVVVKDGKILTKRGYGYADVAKRTPVDPDRTMFRVGSTSKLFTWTAVMQLVQQGKIDLDADVNQYLDFQIPPAFGKPITMRNLMTHTAGFEETLKHLINVDPKNLRTLHDALASWVPERIYPPGTVPAYSNYGATLAGYIVQRVSGEKFDDYIARHILKPLDMRHSTFAQPLPARFKPFVSKGYATADSDAQPFELIDAAPAGAFSTTGADIAQFMIAHLNRGGPLLDRRTAAMMHSRATQPIPGLPGMALGFYQEDGNGLNIIGHGGDTVWFHSDLHLYMDKGIGLFMSFNSRGKEDAAYPLRAKLFEEFTDRYFPVPEKHLPTASTAKAHGQAMAGTYLSSRRATSSWARLFYLPDQPTVSLNPDDTISVSGLNNAAGVPITWREVGPWQWHEVGGQGRLNAVVRDGKVVSFANAEFAPIMTFMPAPFALDGAWIIPALLIALVVLLVTVIAWPTVALVRRHYGRTGPLSGRPLLLHRLTRVTAALYVMIVAMWFTFVSLLSASLLYLDGRLDIWMRLAQLLAVIAIIGTGIACWNVWVQLRGERGWWPKLWSVVIALACLFMTWFVIAEHLIPSSLNY</sequence>
<dbReference type="Pfam" id="PF00144">
    <property type="entry name" value="Beta-lactamase"/>
    <property type="match status" value="1"/>
</dbReference>
<feature type="transmembrane region" description="Helical" evidence="2">
    <location>
        <begin position="629"/>
        <end position="651"/>
    </location>
</feature>
<evidence type="ECO:0000313" key="6">
    <source>
        <dbReference type="Proteomes" id="UP001197214"/>
    </source>
</evidence>
<gene>
    <name evidence="5" type="ORF">KY084_14905</name>
</gene>
<keyword evidence="2" id="KW-0472">Membrane</keyword>
<organism evidence="5 6">
    <name type="scientific">Stakelama flava</name>
    <dbReference type="NCBI Taxonomy" id="2860338"/>
    <lineage>
        <taxon>Bacteria</taxon>
        <taxon>Pseudomonadati</taxon>
        <taxon>Pseudomonadota</taxon>
        <taxon>Alphaproteobacteria</taxon>
        <taxon>Sphingomonadales</taxon>
        <taxon>Sphingomonadaceae</taxon>
        <taxon>Stakelama</taxon>
    </lineage>
</organism>
<dbReference type="PANTHER" id="PTHR46825:SF9">
    <property type="entry name" value="BETA-LACTAMASE-RELATED DOMAIN-CONTAINING PROTEIN"/>
    <property type="match status" value="1"/>
</dbReference>
<dbReference type="Proteomes" id="UP001197214">
    <property type="component" value="Unassembled WGS sequence"/>
</dbReference>
<dbReference type="RefSeq" id="WP_219239276.1">
    <property type="nucleotide sequence ID" value="NZ_JAHWZX010000019.1"/>
</dbReference>